<sequence>MSIPKEIVCLPYCYSAVTPRITCGSCRRSFYGWDIDYLATLPLAVQIRCPFIAGKGRGMDQSVIALFRSSLMSNGSISRTVSFINSQLRAEYLLRKEAVARRWQSSLASPFLTAPPSTKGESFTPRVDAWDIGYKFVVSILLKDHFLNAPFYRRELAALAPGRTVSIDFQRQVSKKCIDGKVTSQALTVMSESNLTMGVFVTPTTSLAHVGGALMEVCGRNERMGLSAVEVVFTDCACCGKGALTNILGPERPLRVRLDPLHMLMRLTRGANHNHSLFRRFCRDLSRSVYLESQEDISLVKATRLSLGLSPHLTKTDRIRHVRRTVPPSSVLEERVSHVYESYRSIDVKCLREWTLLRVEKIKQGSKDPSFQSVLPPLGSRWELLLQSDFENIYANQVQHIRRGCVSDSYPFEGVFRIEDTNYKNHPSLSLPTYVSGRGTSKCESTHSVLAKGYHIWTRTTAQLWDLRLYLQVHAMNRRKRLRLGMNLPDEHVLPRMVAASGDMAAEYCDFRLAPEGSELPCLGFGYAFSLGSPGELETLRSDPREIAKSLEGEDIDPEELFILEELPECSEQLSGLEFPTDVSDSEAHEGTSDEKGEEESIALPSKKRRKFHTLKSLSGTACVYPIAEGSVMAGAFGELMRIYPKSDATALLGLYNERYLRTELRESVKEGRTPRSYHPTSLIHVEAFLKTRRRESGFAREWGSFDEQTMKIFNRLDDNLRSSSSQDATVPHATLPLERVDPSPEGPAPVDRVDILNELLGEDAAPDDRQQAVGNPNGGHIAEERKENIVDTSGPSQQGKATKNLKVCRWCGLPLKKALNDHIPDGSPFGLCPLRDVAEEVAARLRLAEEQKIIEDKISEKLRGGATIIDGGKTGSQRVRSCGKCGRPYSTELEWWGTFYPHRQFRVANQGSYTQKLFCPLVDNLQLLQEYEAEKENH</sequence>
<name>A0A7J6NI30_PEROL</name>
<proteinExistence type="predicted"/>
<protein>
    <submittedName>
        <fullName evidence="2">Uncharacterized protein</fullName>
    </submittedName>
</protein>
<accession>A0A7J6NI30</accession>
<organism evidence="2 3">
    <name type="scientific">Perkinsus olseni</name>
    <name type="common">Perkinsus atlanticus</name>
    <dbReference type="NCBI Taxonomy" id="32597"/>
    <lineage>
        <taxon>Eukaryota</taxon>
        <taxon>Sar</taxon>
        <taxon>Alveolata</taxon>
        <taxon>Perkinsozoa</taxon>
        <taxon>Perkinsea</taxon>
        <taxon>Perkinsida</taxon>
        <taxon>Perkinsidae</taxon>
        <taxon>Perkinsus</taxon>
    </lineage>
</organism>
<evidence type="ECO:0000313" key="2">
    <source>
        <dbReference type="EMBL" id="KAF4683528.1"/>
    </source>
</evidence>
<reference evidence="2 3" key="1">
    <citation type="submission" date="2020-04" db="EMBL/GenBank/DDBJ databases">
        <title>Perkinsus olseni comparative genomics.</title>
        <authorList>
            <person name="Bogema D.R."/>
        </authorList>
    </citation>
    <scope>NUCLEOTIDE SEQUENCE [LARGE SCALE GENOMIC DNA]</scope>
    <source>
        <strain evidence="2">00978-12</strain>
    </source>
</reference>
<feature type="compositionally biased region" description="Basic and acidic residues" evidence="1">
    <location>
        <begin position="586"/>
        <end position="595"/>
    </location>
</feature>
<feature type="region of interest" description="Disordered" evidence="1">
    <location>
        <begin position="764"/>
        <end position="786"/>
    </location>
</feature>
<dbReference type="AlphaFoldDB" id="A0A7J6NI30"/>
<feature type="region of interest" description="Disordered" evidence="1">
    <location>
        <begin position="579"/>
        <end position="604"/>
    </location>
</feature>
<dbReference type="OrthoDB" id="10553193at2759"/>
<dbReference type="Proteomes" id="UP000541610">
    <property type="component" value="Unassembled WGS sequence"/>
</dbReference>
<evidence type="ECO:0000313" key="3">
    <source>
        <dbReference type="Proteomes" id="UP000541610"/>
    </source>
</evidence>
<evidence type="ECO:0000256" key="1">
    <source>
        <dbReference type="SAM" id="MobiDB-lite"/>
    </source>
</evidence>
<gene>
    <name evidence="2" type="ORF">FOZ60_009004</name>
</gene>
<feature type="region of interest" description="Disordered" evidence="1">
    <location>
        <begin position="722"/>
        <end position="751"/>
    </location>
</feature>
<comment type="caution">
    <text evidence="2">The sequence shown here is derived from an EMBL/GenBank/DDBJ whole genome shotgun (WGS) entry which is preliminary data.</text>
</comment>
<dbReference type="EMBL" id="JABANP010000361">
    <property type="protein sequence ID" value="KAF4683528.1"/>
    <property type="molecule type" value="Genomic_DNA"/>
</dbReference>